<keyword evidence="1" id="KW-0472">Membrane</keyword>
<keyword evidence="1" id="KW-0812">Transmembrane</keyword>
<dbReference type="Proteomes" id="UP000177082">
    <property type="component" value="Unassembled WGS sequence"/>
</dbReference>
<comment type="caution">
    <text evidence="2">The sequence shown here is derived from an EMBL/GenBank/DDBJ whole genome shotgun (WGS) entry which is preliminary data.</text>
</comment>
<name>A0A1F8BK59_9BACT</name>
<dbReference type="AlphaFoldDB" id="A0A1F8BK59"/>
<dbReference type="InterPro" id="IPR012902">
    <property type="entry name" value="N_methyl_site"/>
</dbReference>
<evidence type="ECO:0008006" key="4">
    <source>
        <dbReference type="Google" id="ProtNLM"/>
    </source>
</evidence>
<dbReference type="Gene3D" id="3.30.700.10">
    <property type="entry name" value="Glycoprotein, Type 4 Pilin"/>
    <property type="match status" value="1"/>
</dbReference>
<feature type="transmembrane region" description="Helical" evidence="1">
    <location>
        <begin position="7"/>
        <end position="28"/>
    </location>
</feature>
<organism evidence="2 3">
    <name type="scientific">Candidatus Woesebacteria bacterium RIFCSPLOWO2_01_FULL_39_21</name>
    <dbReference type="NCBI Taxonomy" id="1802519"/>
    <lineage>
        <taxon>Bacteria</taxon>
        <taxon>Candidatus Woeseibacteriota</taxon>
    </lineage>
</organism>
<proteinExistence type="predicted"/>
<accession>A0A1F8BK59</accession>
<protein>
    <recommendedName>
        <fullName evidence="4">Type II secretion system protein GspI C-terminal domain-containing protein</fullName>
    </recommendedName>
</protein>
<keyword evidence="1" id="KW-1133">Transmembrane helix</keyword>
<dbReference type="SUPFAM" id="SSF54523">
    <property type="entry name" value="Pili subunits"/>
    <property type="match status" value="1"/>
</dbReference>
<reference evidence="2 3" key="1">
    <citation type="journal article" date="2016" name="Nat. Commun.">
        <title>Thousands of microbial genomes shed light on interconnected biogeochemical processes in an aquifer system.</title>
        <authorList>
            <person name="Anantharaman K."/>
            <person name="Brown C.T."/>
            <person name="Hug L.A."/>
            <person name="Sharon I."/>
            <person name="Castelle C.J."/>
            <person name="Probst A.J."/>
            <person name="Thomas B.C."/>
            <person name="Singh A."/>
            <person name="Wilkins M.J."/>
            <person name="Karaoz U."/>
            <person name="Brodie E.L."/>
            <person name="Williams K.H."/>
            <person name="Hubbard S.S."/>
            <person name="Banfield J.F."/>
        </authorList>
    </citation>
    <scope>NUCLEOTIDE SEQUENCE [LARGE SCALE GENOMIC DNA]</scope>
</reference>
<dbReference type="Pfam" id="PF07963">
    <property type="entry name" value="N_methyl"/>
    <property type="match status" value="1"/>
</dbReference>
<dbReference type="NCBIfam" id="TIGR02532">
    <property type="entry name" value="IV_pilin_GFxxxE"/>
    <property type="match status" value="1"/>
</dbReference>
<evidence type="ECO:0000313" key="3">
    <source>
        <dbReference type="Proteomes" id="UP000177082"/>
    </source>
</evidence>
<sequence>MKRVKKAGFTLIEMLVVIGVFAVLAIIATQSVMLSVRGTRKAEATGKLRGNLEYALGVMERRLRMATGFDCSGNPDQVDFNDELDGAVNYRCDITGNDDNIYYQGFSGGLLNTDEIDLTACTITCDVPINPREVTVTISAQEQNVSGAESARIDLSTNITLRNF</sequence>
<evidence type="ECO:0000256" key="1">
    <source>
        <dbReference type="SAM" id="Phobius"/>
    </source>
</evidence>
<gene>
    <name evidence="2" type="ORF">A2961_04355</name>
</gene>
<dbReference type="EMBL" id="MGHF01000006">
    <property type="protein sequence ID" value="OGM64461.1"/>
    <property type="molecule type" value="Genomic_DNA"/>
</dbReference>
<dbReference type="InterPro" id="IPR045584">
    <property type="entry name" value="Pilin-like"/>
</dbReference>
<evidence type="ECO:0000313" key="2">
    <source>
        <dbReference type="EMBL" id="OGM64461.1"/>
    </source>
</evidence>
<dbReference type="STRING" id="1802519.A2961_04355"/>
<dbReference type="PROSITE" id="PS00409">
    <property type="entry name" value="PROKAR_NTER_METHYL"/>
    <property type="match status" value="1"/>
</dbReference>